<dbReference type="Gene3D" id="3.20.20.150">
    <property type="entry name" value="Divalent-metal-dependent TIM barrel enzymes"/>
    <property type="match status" value="1"/>
</dbReference>
<protein>
    <submittedName>
        <fullName evidence="2">Sugar phosphate isomerase/epimerase family protein</fullName>
    </submittedName>
</protein>
<dbReference type="InterPro" id="IPR013022">
    <property type="entry name" value="Xyl_isomerase-like_TIM-brl"/>
</dbReference>
<accession>A0ABW1V6Q3</accession>
<reference evidence="3" key="1">
    <citation type="journal article" date="2019" name="Int. J. Syst. Evol. Microbiol.">
        <title>The Global Catalogue of Microorganisms (GCM) 10K type strain sequencing project: providing services to taxonomists for standard genome sequencing and annotation.</title>
        <authorList>
            <consortium name="The Broad Institute Genomics Platform"/>
            <consortium name="The Broad Institute Genome Sequencing Center for Infectious Disease"/>
            <person name="Wu L."/>
            <person name="Ma J."/>
        </authorList>
    </citation>
    <scope>NUCLEOTIDE SEQUENCE [LARGE SCALE GENOMIC DNA]</scope>
    <source>
        <strain evidence="3">PCU 280</strain>
    </source>
</reference>
<evidence type="ECO:0000313" key="3">
    <source>
        <dbReference type="Proteomes" id="UP001596233"/>
    </source>
</evidence>
<keyword evidence="3" id="KW-1185">Reference proteome</keyword>
<proteinExistence type="predicted"/>
<gene>
    <name evidence="2" type="ORF">ACFP56_11640</name>
</gene>
<evidence type="ECO:0000313" key="2">
    <source>
        <dbReference type="EMBL" id="MFC6333278.1"/>
    </source>
</evidence>
<dbReference type="EMBL" id="JBHSTE010000003">
    <property type="protein sequence ID" value="MFC6333278.1"/>
    <property type="molecule type" value="Genomic_DNA"/>
</dbReference>
<dbReference type="Proteomes" id="UP001596233">
    <property type="component" value="Unassembled WGS sequence"/>
</dbReference>
<evidence type="ECO:0000259" key="1">
    <source>
        <dbReference type="Pfam" id="PF01261"/>
    </source>
</evidence>
<dbReference type="InterPro" id="IPR050312">
    <property type="entry name" value="IolE/XylAMocC-like"/>
</dbReference>
<dbReference type="InterPro" id="IPR036237">
    <property type="entry name" value="Xyl_isomerase-like_sf"/>
</dbReference>
<keyword evidence="2" id="KW-0413">Isomerase</keyword>
<comment type="caution">
    <text evidence="2">The sequence shown here is derived from an EMBL/GenBank/DDBJ whole genome shotgun (WGS) entry which is preliminary data.</text>
</comment>
<sequence>MEEYQIGLQMYAVKHVAEDDLITTLKKIKKIGYNAIELVGYYSFSPGAIRQITKKIGLVIPSVHVPLRIYDEQKIEKDFERSAQFVAEVGSRNIVIPWLPIREKIKQHEVVFLQQLLKTLAKIAANHKIQLVLHNFSREFMTVDSDRFVIDQIIENLDEHQIRLELDIGKIYMNGHDPVEVYNRYESRTQFLHLRSVKEGRSDCLLEHGVIDYKRILPQLNNLKDKVMYIEQQVHLQRALEDAQMNFQYVTQILQASGGQARADVGQYQSGTHGMNNGQKYQNQY</sequence>
<dbReference type="GO" id="GO:0016853">
    <property type="term" value="F:isomerase activity"/>
    <property type="evidence" value="ECO:0007669"/>
    <property type="project" value="UniProtKB-KW"/>
</dbReference>
<name>A0ABW1V6Q3_9BACL</name>
<dbReference type="PANTHER" id="PTHR12110">
    <property type="entry name" value="HYDROXYPYRUVATE ISOMERASE"/>
    <property type="match status" value="1"/>
</dbReference>
<feature type="domain" description="Xylose isomerase-like TIM barrel" evidence="1">
    <location>
        <begin position="26"/>
        <end position="234"/>
    </location>
</feature>
<organism evidence="2 3">
    <name type="scientific">Paenibacillus septentrionalis</name>
    <dbReference type="NCBI Taxonomy" id="429342"/>
    <lineage>
        <taxon>Bacteria</taxon>
        <taxon>Bacillati</taxon>
        <taxon>Bacillota</taxon>
        <taxon>Bacilli</taxon>
        <taxon>Bacillales</taxon>
        <taxon>Paenibacillaceae</taxon>
        <taxon>Paenibacillus</taxon>
    </lineage>
</organism>
<dbReference type="SUPFAM" id="SSF51658">
    <property type="entry name" value="Xylose isomerase-like"/>
    <property type="match status" value="1"/>
</dbReference>
<dbReference type="Pfam" id="PF01261">
    <property type="entry name" value="AP_endonuc_2"/>
    <property type="match status" value="1"/>
</dbReference>
<dbReference type="PANTHER" id="PTHR12110:SF41">
    <property type="entry name" value="INOSOSE DEHYDRATASE"/>
    <property type="match status" value="1"/>
</dbReference>
<dbReference type="RefSeq" id="WP_379234568.1">
    <property type="nucleotide sequence ID" value="NZ_JBHSTE010000003.1"/>
</dbReference>